<evidence type="ECO:0000313" key="3">
    <source>
        <dbReference type="Proteomes" id="UP000747013"/>
    </source>
</evidence>
<comment type="caution">
    <text evidence="2">The sequence shown here is derived from an EMBL/GenBank/DDBJ whole genome shotgun (WGS) entry which is preliminary data.</text>
</comment>
<name>A0A921LBZ2_9LACO</name>
<proteinExistence type="predicted"/>
<evidence type="ECO:0000256" key="1">
    <source>
        <dbReference type="ARBA" id="ARBA00023125"/>
    </source>
</evidence>
<dbReference type="Gene3D" id="1.10.150.130">
    <property type="match status" value="1"/>
</dbReference>
<dbReference type="GO" id="GO:0003677">
    <property type="term" value="F:DNA binding"/>
    <property type="evidence" value="ECO:0007669"/>
    <property type="project" value="UniProtKB-KW"/>
</dbReference>
<protein>
    <submittedName>
        <fullName evidence="2">Uncharacterized protein</fullName>
    </submittedName>
</protein>
<dbReference type="InterPro" id="IPR010998">
    <property type="entry name" value="Integrase_recombinase_N"/>
</dbReference>
<sequence>MPKNLRHIFRSELIKQRKNGIKTSRQQIKKAHNGKIADYRHIFSDNSYKKHWARAQKFADFCRENNIKKMEDITPNFAQKYLLYERDQHVNGYQGYSASTIGSDALMINHIMIGSGHWKTNQKLQKSKLPGMPKRSTLLAKQRQKSMNSREWINTHPHTYAQYKNQIDTIRAFGLRRRELTGGTSQNGRDGLGDRSLYQTKDGRLFAIVQGKGGKIRWTECRQDLQKEMKQIYHGKIRPISERPKSKAEFRHNLKNNQPFYRSFDHNVPTHIHRANYAQHMIKQLNQHQFSGTKQKTIYYRNGIKANGKTRYSKGVKTINLHQNYRIGTYQAQYGAYYQLSKYMGHNRLDVLQSYLGEGR</sequence>
<gene>
    <name evidence="2" type="ORF">K8V88_08985</name>
</gene>
<dbReference type="Proteomes" id="UP000747013">
    <property type="component" value="Unassembled WGS sequence"/>
</dbReference>
<reference evidence="2" key="2">
    <citation type="submission" date="2021-09" db="EMBL/GenBank/DDBJ databases">
        <authorList>
            <person name="Gilroy R."/>
        </authorList>
    </citation>
    <scope>NUCLEOTIDE SEQUENCE</scope>
    <source>
        <strain evidence="2">7886</strain>
    </source>
</reference>
<reference evidence="2" key="1">
    <citation type="journal article" date="2021" name="PeerJ">
        <title>Extensive microbial diversity within the chicken gut microbiome revealed by metagenomics and culture.</title>
        <authorList>
            <person name="Gilroy R."/>
            <person name="Ravi A."/>
            <person name="Getino M."/>
            <person name="Pursley I."/>
            <person name="Horton D.L."/>
            <person name="Alikhan N.F."/>
            <person name="Baker D."/>
            <person name="Gharbi K."/>
            <person name="Hall N."/>
            <person name="Watson M."/>
            <person name="Adriaenssens E.M."/>
            <person name="Foster-Nyarko E."/>
            <person name="Jarju S."/>
            <person name="Secka A."/>
            <person name="Antonio M."/>
            <person name="Oren A."/>
            <person name="Chaudhuri R.R."/>
            <person name="La Ragione R."/>
            <person name="Hildebrand F."/>
            <person name="Pallen M.J."/>
        </authorList>
    </citation>
    <scope>NUCLEOTIDE SEQUENCE</scope>
    <source>
        <strain evidence="2">7886</strain>
    </source>
</reference>
<dbReference type="AlphaFoldDB" id="A0A921LBZ2"/>
<keyword evidence="1" id="KW-0238">DNA-binding</keyword>
<evidence type="ECO:0000313" key="2">
    <source>
        <dbReference type="EMBL" id="HJF87556.1"/>
    </source>
</evidence>
<organism evidence="2 3">
    <name type="scientific">Companilactobacillus farciminis</name>
    <dbReference type="NCBI Taxonomy" id="1612"/>
    <lineage>
        <taxon>Bacteria</taxon>
        <taxon>Bacillati</taxon>
        <taxon>Bacillota</taxon>
        <taxon>Bacilli</taxon>
        <taxon>Lactobacillales</taxon>
        <taxon>Lactobacillaceae</taxon>
        <taxon>Companilactobacillus</taxon>
    </lineage>
</organism>
<accession>A0A921LBZ2</accession>
<dbReference type="EMBL" id="DYWC01000209">
    <property type="protein sequence ID" value="HJF87556.1"/>
    <property type="molecule type" value="Genomic_DNA"/>
</dbReference>